<dbReference type="GO" id="GO:0016787">
    <property type="term" value="F:hydrolase activity"/>
    <property type="evidence" value="ECO:0007669"/>
    <property type="project" value="UniProtKB-KW"/>
</dbReference>
<keyword evidence="7" id="KW-0732">Signal</keyword>
<evidence type="ECO:0000256" key="6">
    <source>
        <dbReference type="SAM" id="MobiDB-lite"/>
    </source>
</evidence>
<dbReference type="PANTHER" id="PTHR47053">
    <property type="entry name" value="MUREIN DD-ENDOPEPTIDASE MEPH-RELATED"/>
    <property type="match status" value="1"/>
</dbReference>
<feature type="region of interest" description="Disordered" evidence="6">
    <location>
        <begin position="264"/>
        <end position="532"/>
    </location>
</feature>
<reference evidence="9" key="1">
    <citation type="submission" date="2023-07" db="EMBL/GenBank/DDBJ databases">
        <title>Sequencing the genomes of 1000 actinobacteria strains.</title>
        <authorList>
            <person name="Klenk H.-P."/>
        </authorList>
    </citation>
    <scope>NUCLEOTIDE SEQUENCE</scope>
    <source>
        <strain evidence="9">DSM 13068</strain>
    </source>
</reference>
<evidence type="ECO:0000256" key="1">
    <source>
        <dbReference type="ARBA" id="ARBA00007074"/>
    </source>
</evidence>
<keyword evidence="4" id="KW-0788">Thiol protease</keyword>
<dbReference type="Gene3D" id="3.90.1720.10">
    <property type="entry name" value="endopeptidase domain like (from Nostoc punctiforme)"/>
    <property type="match status" value="1"/>
</dbReference>
<dbReference type="InterPro" id="IPR000064">
    <property type="entry name" value="NLP_P60_dom"/>
</dbReference>
<evidence type="ECO:0000256" key="5">
    <source>
        <dbReference type="SAM" id="Coils"/>
    </source>
</evidence>
<evidence type="ECO:0000256" key="3">
    <source>
        <dbReference type="ARBA" id="ARBA00022801"/>
    </source>
</evidence>
<feature type="signal peptide" evidence="7">
    <location>
        <begin position="1"/>
        <end position="27"/>
    </location>
</feature>
<evidence type="ECO:0000259" key="8">
    <source>
        <dbReference type="PROSITE" id="PS51935"/>
    </source>
</evidence>
<comment type="similarity">
    <text evidence="1">Belongs to the peptidase C40 family.</text>
</comment>
<feature type="domain" description="NlpC/P60" evidence="8">
    <location>
        <begin position="543"/>
        <end position="668"/>
    </location>
</feature>
<dbReference type="PANTHER" id="PTHR47053:SF1">
    <property type="entry name" value="MUREIN DD-ENDOPEPTIDASE MEPH-RELATED"/>
    <property type="match status" value="1"/>
</dbReference>
<evidence type="ECO:0000256" key="2">
    <source>
        <dbReference type="ARBA" id="ARBA00022670"/>
    </source>
</evidence>
<keyword evidence="10" id="KW-1185">Reference proteome</keyword>
<feature type="compositionally biased region" description="Basic and acidic residues" evidence="6">
    <location>
        <begin position="264"/>
        <end position="292"/>
    </location>
</feature>
<feature type="compositionally biased region" description="Low complexity" evidence="6">
    <location>
        <begin position="313"/>
        <end position="331"/>
    </location>
</feature>
<organism evidence="9 10">
    <name type="scientific">Pseudoglutamicibacter albus</name>
    <dbReference type="NCBI Taxonomy" id="98671"/>
    <lineage>
        <taxon>Bacteria</taxon>
        <taxon>Bacillati</taxon>
        <taxon>Actinomycetota</taxon>
        <taxon>Actinomycetes</taxon>
        <taxon>Micrococcales</taxon>
        <taxon>Micrococcaceae</taxon>
        <taxon>Pseudoglutamicibacter</taxon>
    </lineage>
</organism>
<keyword evidence="3 9" id="KW-0378">Hydrolase</keyword>
<feature type="compositionally biased region" description="Basic and acidic residues" evidence="6">
    <location>
        <begin position="359"/>
        <end position="475"/>
    </location>
</feature>
<keyword evidence="5" id="KW-0175">Coiled coil</keyword>
<dbReference type="InterPro" id="IPR051202">
    <property type="entry name" value="Peptidase_C40"/>
</dbReference>
<evidence type="ECO:0000313" key="9">
    <source>
        <dbReference type="EMBL" id="MDR7294659.1"/>
    </source>
</evidence>
<proteinExistence type="inferred from homology"/>
<feature type="compositionally biased region" description="Low complexity" evidence="6">
    <location>
        <begin position="339"/>
        <end position="350"/>
    </location>
</feature>
<feature type="compositionally biased region" description="Basic and acidic residues" evidence="6">
    <location>
        <begin position="301"/>
        <end position="312"/>
    </location>
</feature>
<dbReference type="EMBL" id="JAVDXX010000001">
    <property type="protein sequence ID" value="MDR7294659.1"/>
    <property type="molecule type" value="Genomic_DNA"/>
</dbReference>
<dbReference type="SUPFAM" id="SSF54001">
    <property type="entry name" value="Cysteine proteinases"/>
    <property type="match status" value="1"/>
</dbReference>
<feature type="chain" id="PRO_5046432316" evidence="7">
    <location>
        <begin position="28"/>
        <end position="668"/>
    </location>
</feature>
<dbReference type="InterPro" id="IPR038765">
    <property type="entry name" value="Papain-like_cys_pep_sf"/>
</dbReference>
<accession>A0ABU1Z209</accession>
<evidence type="ECO:0000256" key="7">
    <source>
        <dbReference type="SAM" id="SignalP"/>
    </source>
</evidence>
<dbReference type="Pfam" id="PF00877">
    <property type="entry name" value="NLPC_P60"/>
    <property type="match status" value="1"/>
</dbReference>
<protein>
    <submittedName>
        <fullName evidence="9">Cell wall-associated NlpC family hydrolase</fullName>
    </submittedName>
</protein>
<dbReference type="PROSITE" id="PS51935">
    <property type="entry name" value="NLPC_P60"/>
    <property type="match status" value="1"/>
</dbReference>
<evidence type="ECO:0000313" key="10">
    <source>
        <dbReference type="Proteomes" id="UP001180715"/>
    </source>
</evidence>
<evidence type="ECO:0000256" key="4">
    <source>
        <dbReference type="ARBA" id="ARBA00022807"/>
    </source>
</evidence>
<feature type="coiled-coil region" evidence="5">
    <location>
        <begin position="92"/>
        <end position="126"/>
    </location>
</feature>
<dbReference type="RefSeq" id="WP_310248605.1">
    <property type="nucleotide sequence ID" value="NZ_JAVDXX010000001.1"/>
</dbReference>
<comment type="caution">
    <text evidence="9">The sequence shown here is derived from an EMBL/GenBank/DDBJ whole genome shotgun (WGS) entry which is preliminary data.</text>
</comment>
<dbReference type="Proteomes" id="UP001180715">
    <property type="component" value="Unassembled WGS sequence"/>
</dbReference>
<name>A0ABU1Z209_9MICC</name>
<gene>
    <name evidence="9" type="ORF">J2S67_001927</name>
</gene>
<sequence length="668" mass="71262">MAQRFRLAAAVTAVAITATTFVGTASAFPGAPTTKPVQKQRASVPSAHEVKTAKLNPTAAKDMRHTLETQLTQTSLNLNTAQANAQLAWDALSAAQQRAVRKSEEAAEAKRELEAAREAEQRAGKDLGRIASETYRNGGLNVDPGELLAAENPQEILNRSDALRHLSDARARDLATARNATELAKQWDAYAQATARAAEKALGEQTEAETKAQKVAAETRVTVLETTADQNELLDRLADLNGTTRAKEAKAFQKREDERLQREFEAAQAAQREEEARAQAEAARAEAEREAAEQANTTVDGIERPASVRDTGDTGTQAADAGASDDGAASDADSDGTEEAATPSESEAPAGPGDEELAESQRKAEEEAARAAAEREAAEQAEKQRQAEEKRKQLEAEQAEAAKKAEEARKAQEEAQRKAEEAKKAERERLEREAAEREAAAKKAEEARKAAEQKAKQEAARAEADRKAAEKRAAEQRAAAKKAEEARKAAAKQAAAKKAKEQAAKKAAQQRAAQQKAAAKKAAAQKAQAKKAAAKKKQAARAGAGKQAALNWALNIAGSQGYGYVFGANGPRYFDCSSFVQNAFRQSGISTQRVASAQFTGAPQQVSLKNLQVGDLVFSSNNGAPSGIYHVAIYVGNGQVVHARNPRAGIGVTPISYVNNIYPLAARY</sequence>
<feature type="compositionally biased region" description="Low complexity" evidence="6">
    <location>
        <begin position="505"/>
        <end position="527"/>
    </location>
</feature>
<keyword evidence="2" id="KW-0645">Protease</keyword>